<keyword evidence="1" id="KW-0812">Transmembrane</keyword>
<accession>A0AB36EBH8</accession>
<reference evidence="2 3" key="1">
    <citation type="journal article" date="2016" name="PeerJ">
        <title>Gall-ID: tools for genotyping gall-causing phytopathogenic bacteria.</title>
        <authorList>
            <person name="Davis E.W.II."/>
            <person name="Weisberg A.J."/>
            <person name="Tabima J.F."/>
            <person name="Grunwald N.J."/>
            <person name="Chang J.H."/>
        </authorList>
    </citation>
    <scope>NUCLEOTIDE SEQUENCE [LARGE SCALE GENOMIC DNA]</scope>
    <source>
        <strain evidence="2 3">N2/73</strain>
    </source>
</reference>
<sequence>MLDIDEVKDEEKRLIRRQDHRIGAVIINVLKMRDRQFGSPQGPRYKEASVVCAKTISNFSTSNQWFSRLRLRRMIRFWANVSSLNLYIVAVFFLPAWHAYGMIEENRSKCRLQLSTSASPSSAGVSNKKVEHLEPCVDHRT</sequence>
<feature type="transmembrane region" description="Helical" evidence="1">
    <location>
        <begin position="77"/>
        <end position="100"/>
    </location>
</feature>
<name>A0AB36EBH8_AGRTU</name>
<protein>
    <submittedName>
        <fullName evidence="2">Uncharacterized protein</fullName>
    </submittedName>
</protein>
<proteinExistence type="predicted"/>
<keyword evidence="1" id="KW-1133">Transmembrane helix</keyword>
<dbReference type="AlphaFoldDB" id="A0AB36EBH8"/>
<comment type="caution">
    <text evidence="2">The sequence shown here is derived from an EMBL/GenBank/DDBJ whole genome shotgun (WGS) entry which is preliminary data.</text>
</comment>
<organism evidence="2 3">
    <name type="scientific">Agrobacterium tumefaciens</name>
    <dbReference type="NCBI Taxonomy" id="358"/>
    <lineage>
        <taxon>Bacteria</taxon>
        <taxon>Pseudomonadati</taxon>
        <taxon>Pseudomonadota</taxon>
        <taxon>Alphaproteobacteria</taxon>
        <taxon>Hyphomicrobiales</taxon>
        <taxon>Rhizobiaceae</taxon>
        <taxon>Rhizobium/Agrobacterium group</taxon>
        <taxon>Agrobacterium</taxon>
        <taxon>Agrobacterium tumefaciens complex</taxon>
    </lineage>
</organism>
<evidence type="ECO:0000313" key="2">
    <source>
        <dbReference type="EMBL" id="OCJ32704.1"/>
    </source>
</evidence>
<evidence type="ECO:0000256" key="1">
    <source>
        <dbReference type="SAM" id="Phobius"/>
    </source>
</evidence>
<dbReference type="Proteomes" id="UP000093451">
    <property type="component" value="Unassembled WGS sequence"/>
</dbReference>
<dbReference type="RefSeq" id="WP_065689030.1">
    <property type="nucleotide sequence ID" value="NZ_LXKT01000029.1"/>
</dbReference>
<dbReference type="EMBL" id="LXKT01000029">
    <property type="protein sequence ID" value="OCJ32704.1"/>
    <property type="molecule type" value="Genomic_DNA"/>
</dbReference>
<keyword evidence="1" id="KW-0472">Membrane</keyword>
<gene>
    <name evidence="2" type="ORF">A6U91_21140</name>
</gene>
<evidence type="ECO:0000313" key="3">
    <source>
        <dbReference type="Proteomes" id="UP000093451"/>
    </source>
</evidence>